<keyword evidence="1" id="KW-1133">Transmembrane helix</keyword>
<dbReference type="EMBL" id="BAAAUD010000013">
    <property type="protein sequence ID" value="GAA2929579.1"/>
    <property type="molecule type" value="Genomic_DNA"/>
</dbReference>
<evidence type="ECO:0000313" key="3">
    <source>
        <dbReference type="Proteomes" id="UP001500403"/>
    </source>
</evidence>
<reference evidence="2 3" key="1">
    <citation type="journal article" date="2019" name="Int. J. Syst. Evol. Microbiol.">
        <title>The Global Catalogue of Microorganisms (GCM) 10K type strain sequencing project: providing services to taxonomists for standard genome sequencing and annotation.</title>
        <authorList>
            <consortium name="The Broad Institute Genomics Platform"/>
            <consortium name="The Broad Institute Genome Sequencing Center for Infectious Disease"/>
            <person name="Wu L."/>
            <person name="Ma J."/>
        </authorList>
    </citation>
    <scope>NUCLEOTIDE SEQUENCE [LARGE SCALE GENOMIC DNA]</scope>
    <source>
        <strain evidence="2 3">JCM 9088</strain>
    </source>
</reference>
<name>A0ABN3WVN3_9ACTN</name>
<protein>
    <submittedName>
        <fullName evidence="2">Uncharacterized protein</fullName>
    </submittedName>
</protein>
<gene>
    <name evidence="2" type="ORF">GCM10010446_12690</name>
</gene>
<sequence>MSTETKTLGAMAAVLCLITIVASIDMALGNPTAINGVVAFGAVGLLTAIGAWGLRRQDKELAAGDRRPRPDYALIARLERELGLVEAPKPGVLRVIEADGETIEIRSWGA</sequence>
<accession>A0ABN3WVN3</accession>
<evidence type="ECO:0000313" key="2">
    <source>
        <dbReference type="EMBL" id="GAA2929579.1"/>
    </source>
</evidence>
<proteinExistence type="predicted"/>
<keyword evidence="1" id="KW-0812">Transmembrane</keyword>
<keyword evidence="1" id="KW-0472">Membrane</keyword>
<dbReference type="RefSeq" id="WP_344491939.1">
    <property type="nucleotide sequence ID" value="NZ_BAAAUD010000013.1"/>
</dbReference>
<evidence type="ECO:0000256" key="1">
    <source>
        <dbReference type="SAM" id="Phobius"/>
    </source>
</evidence>
<organism evidence="2 3">
    <name type="scientific">Streptomyces enissocaesilis</name>
    <dbReference type="NCBI Taxonomy" id="332589"/>
    <lineage>
        <taxon>Bacteria</taxon>
        <taxon>Bacillati</taxon>
        <taxon>Actinomycetota</taxon>
        <taxon>Actinomycetes</taxon>
        <taxon>Kitasatosporales</taxon>
        <taxon>Streptomycetaceae</taxon>
        <taxon>Streptomyces</taxon>
        <taxon>Streptomyces rochei group</taxon>
    </lineage>
</organism>
<comment type="caution">
    <text evidence="2">The sequence shown here is derived from an EMBL/GenBank/DDBJ whole genome shotgun (WGS) entry which is preliminary data.</text>
</comment>
<feature type="transmembrane region" description="Helical" evidence="1">
    <location>
        <begin position="33"/>
        <end position="54"/>
    </location>
</feature>
<keyword evidence="3" id="KW-1185">Reference proteome</keyword>
<dbReference type="Proteomes" id="UP001500403">
    <property type="component" value="Unassembled WGS sequence"/>
</dbReference>